<name>A0A1V6LPA9_9FLAO</name>
<reference evidence="1 2" key="1">
    <citation type="submission" date="2016-12" db="EMBL/GenBank/DDBJ databases">
        <authorList>
            <person name="Song W.-J."/>
            <person name="Kurnit D.M."/>
        </authorList>
    </citation>
    <scope>NUCLEOTIDE SEQUENCE [LARGE SCALE GENOMIC DNA]</scope>
    <source>
        <strain evidence="1 2">HSG9</strain>
    </source>
</reference>
<evidence type="ECO:0000313" key="1">
    <source>
        <dbReference type="EMBL" id="OQD42050.1"/>
    </source>
</evidence>
<dbReference type="InterPro" id="IPR046508">
    <property type="entry name" value="DUF6686"/>
</dbReference>
<proteinExistence type="predicted"/>
<protein>
    <submittedName>
        <fullName evidence="1">Uncharacterized protein</fullName>
    </submittedName>
</protein>
<sequence>MECPFLQVLNTTTNGRFTYCHKSKLFQFVFNNLCFELYEWELRTFIEYLYEIDVLYWEQQLKNAPYGRKIPISVGKNHFIIVMNRPEIQELKQLLSETSNRNKLLKSTDINYILNYN</sequence>
<organism evidence="1 2">
    <name type="scientific">Croceivirga radicis</name>
    <dbReference type="NCBI Taxonomy" id="1929488"/>
    <lineage>
        <taxon>Bacteria</taxon>
        <taxon>Pseudomonadati</taxon>
        <taxon>Bacteroidota</taxon>
        <taxon>Flavobacteriia</taxon>
        <taxon>Flavobacteriales</taxon>
        <taxon>Flavobacteriaceae</taxon>
        <taxon>Croceivirga</taxon>
    </lineage>
</organism>
<accession>A0A1V6LPA9</accession>
<keyword evidence="2" id="KW-1185">Reference proteome</keyword>
<dbReference type="EMBL" id="MTBC01000009">
    <property type="protein sequence ID" value="OQD42050.1"/>
    <property type="molecule type" value="Genomic_DNA"/>
</dbReference>
<dbReference type="AlphaFoldDB" id="A0A1V6LPA9"/>
<dbReference type="Pfam" id="PF20391">
    <property type="entry name" value="DUF6686"/>
    <property type="match status" value="1"/>
</dbReference>
<gene>
    <name evidence="1" type="ORF">BUL40_13165</name>
</gene>
<dbReference type="OrthoDB" id="1145224at2"/>
<evidence type="ECO:0000313" key="2">
    <source>
        <dbReference type="Proteomes" id="UP000191680"/>
    </source>
</evidence>
<dbReference type="Proteomes" id="UP000191680">
    <property type="component" value="Unassembled WGS sequence"/>
</dbReference>
<comment type="caution">
    <text evidence="1">The sequence shown here is derived from an EMBL/GenBank/DDBJ whole genome shotgun (WGS) entry which is preliminary data.</text>
</comment>
<dbReference type="RefSeq" id="WP_080319624.1">
    <property type="nucleotide sequence ID" value="NZ_MTBC01000009.1"/>
</dbReference>